<comment type="catalytic activity">
    <reaction evidence="1">
        <text>ATP-independent breakage of single-stranded DNA, followed by passage and rejoining.</text>
        <dbReference type="EC" id="5.6.2.1"/>
    </reaction>
</comment>
<dbReference type="InterPro" id="IPR025589">
    <property type="entry name" value="Toprim_C_rpt"/>
</dbReference>
<name>A0AAC9W4D3_EUBLI</name>
<dbReference type="SMART" id="SM00493">
    <property type="entry name" value="TOPRIM"/>
    <property type="match status" value="1"/>
</dbReference>
<dbReference type="PANTHER" id="PTHR11390:SF21">
    <property type="entry name" value="DNA TOPOISOMERASE 3-ALPHA"/>
    <property type="match status" value="1"/>
</dbReference>
<dbReference type="Gene3D" id="2.70.20.10">
    <property type="entry name" value="Topoisomerase I, domain 3"/>
    <property type="match status" value="1"/>
</dbReference>
<dbReference type="GO" id="GO:0043597">
    <property type="term" value="C:cytoplasmic replication fork"/>
    <property type="evidence" value="ECO:0007669"/>
    <property type="project" value="TreeGrafter"/>
</dbReference>
<evidence type="ECO:0000256" key="8">
    <source>
        <dbReference type="ARBA" id="ARBA00031985"/>
    </source>
</evidence>
<dbReference type="GO" id="GO:0006310">
    <property type="term" value="P:DNA recombination"/>
    <property type="evidence" value="ECO:0007669"/>
    <property type="project" value="TreeGrafter"/>
</dbReference>
<dbReference type="PROSITE" id="PS52039">
    <property type="entry name" value="TOPO_IA_2"/>
    <property type="match status" value="1"/>
</dbReference>
<dbReference type="CDD" id="cd03362">
    <property type="entry name" value="TOPRIM_TopoIA_TopoIII"/>
    <property type="match status" value="1"/>
</dbReference>
<keyword evidence="5" id="KW-0238">DNA-binding</keyword>
<dbReference type="EC" id="5.6.2.1" evidence="3"/>
<evidence type="ECO:0000256" key="4">
    <source>
        <dbReference type="ARBA" id="ARBA00023029"/>
    </source>
</evidence>
<evidence type="ECO:0000256" key="2">
    <source>
        <dbReference type="ARBA" id="ARBA00009446"/>
    </source>
</evidence>
<dbReference type="Gene3D" id="1.10.290.10">
    <property type="entry name" value="Topoisomerase I, domain 4"/>
    <property type="match status" value="1"/>
</dbReference>
<dbReference type="PANTHER" id="PTHR11390">
    <property type="entry name" value="PROKARYOTIC DNA TOPOISOMERASE"/>
    <property type="match status" value="1"/>
</dbReference>
<dbReference type="InterPro" id="IPR003601">
    <property type="entry name" value="Topo_IA_2"/>
</dbReference>
<dbReference type="InterPro" id="IPR013497">
    <property type="entry name" value="Topo_IA_cen"/>
</dbReference>
<proteinExistence type="inferred from homology"/>
<evidence type="ECO:0000256" key="7">
    <source>
        <dbReference type="ARBA" id="ARBA00030003"/>
    </source>
</evidence>
<evidence type="ECO:0000256" key="3">
    <source>
        <dbReference type="ARBA" id="ARBA00012891"/>
    </source>
</evidence>
<dbReference type="SUPFAM" id="SSF56712">
    <property type="entry name" value="Prokaryotic type I DNA topoisomerase"/>
    <property type="match status" value="1"/>
</dbReference>
<dbReference type="Gene3D" id="1.10.460.10">
    <property type="entry name" value="Topoisomerase I, domain 2"/>
    <property type="match status" value="1"/>
</dbReference>
<evidence type="ECO:0000256" key="1">
    <source>
        <dbReference type="ARBA" id="ARBA00000213"/>
    </source>
</evidence>
<dbReference type="InterPro" id="IPR023406">
    <property type="entry name" value="Topo_IA_AS"/>
</dbReference>
<dbReference type="KEGG" id="elim:B2M23_16490"/>
<evidence type="ECO:0000259" key="12">
    <source>
        <dbReference type="PROSITE" id="PS52039"/>
    </source>
</evidence>
<comment type="similarity">
    <text evidence="2">Belongs to the type IA topoisomerase family.</text>
</comment>
<dbReference type="PROSITE" id="PS50880">
    <property type="entry name" value="TOPRIM"/>
    <property type="match status" value="1"/>
</dbReference>
<dbReference type="AlphaFoldDB" id="A0AAC9W4D3"/>
<reference evidence="14" key="1">
    <citation type="journal article" date="2017" name="Sci. Rep.">
        <title>Determination of the Genome and Primary Transcriptome of Syngas Fermenting Eubacterium limosum ATCC 8486.</title>
        <authorList>
            <person name="Song Y."/>
            <person name="Shin J."/>
            <person name="Jeong Y."/>
            <person name="Jin S."/>
            <person name="Lee J.K."/>
            <person name="Kim D.R."/>
            <person name="Kim S.C."/>
            <person name="Cho S."/>
            <person name="Cho B.K."/>
        </authorList>
    </citation>
    <scope>NUCLEOTIDE SEQUENCE [LARGE SCALE GENOMIC DNA]</scope>
    <source>
        <strain evidence="14">ATCC 8486</strain>
    </source>
</reference>
<dbReference type="GO" id="GO:0003917">
    <property type="term" value="F:DNA topoisomerase type I (single strand cut, ATP-independent) activity"/>
    <property type="evidence" value="ECO:0007669"/>
    <property type="project" value="UniProtKB-EC"/>
</dbReference>
<evidence type="ECO:0000256" key="9">
    <source>
        <dbReference type="ARBA" id="ARBA00032235"/>
    </source>
</evidence>
<dbReference type="PROSITE" id="PS00396">
    <property type="entry name" value="TOPO_IA_1"/>
    <property type="match status" value="1"/>
</dbReference>
<evidence type="ECO:0000313" key="14">
    <source>
        <dbReference type="Proteomes" id="UP000192391"/>
    </source>
</evidence>
<dbReference type="GO" id="GO:0003677">
    <property type="term" value="F:DNA binding"/>
    <property type="evidence" value="ECO:0007669"/>
    <property type="project" value="UniProtKB-KW"/>
</dbReference>
<dbReference type="InterPro" id="IPR003602">
    <property type="entry name" value="Topo_IA_DNA-bd_dom"/>
</dbReference>
<dbReference type="EMBL" id="CP019962">
    <property type="protein sequence ID" value="ARD67032.1"/>
    <property type="molecule type" value="Genomic_DNA"/>
</dbReference>
<evidence type="ECO:0000259" key="11">
    <source>
        <dbReference type="PROSITE" id="PS50880"/>
    </source>
</evidence>
<sequence>MKDLILAEKPTVAVNIAKAVGMTSRKDGYFENSQYVITFAIGHLLELYDVKDYHPEYGEKWEISHYPFVPDTFKYKIAESTRKQFKIVKELILSDEIQEIISATDNDREGQLIADLIFRYLGVKKPIRRLITNEWTTDAIRYGLKNTVPNKSKQSLFYAGLVRQQMDWLLGINLTSVATLKLLKNGTGKDTLHIGRVILPTLKLVYDREMNVKNFKSIPIYYLNAYVKDVSGEEIIFRYIEGDEKIYKFDHDSHLVQILRLINTETAVVVGYECSEKKMNPQRLFSLPTLQGHITTKYEGWSSDKVLKIAQKLYENKLITYPRTDSVYLDETLKENMSMVLNIHKIESQYAEMLQFKDTKRIFNSEKVESHSAITITKEKPRGLSQDEHIVYEAIRNRFLEQFMPLAIDEEVEVTLAFEGKVPSEDGAFLFSAKSIVERSPGWRLIENRNATKKETLLTRMRENESVTIDRVMVNKGETKPNPLHTEETLIKAMLQCGKKYKTEDELETSILSGFTIGASSSRAAVIKKLFDSDYVIKKGKSLVTTDRGKSLIQAFPVKSLFNVETTGKMEMRLKDIEEGKADPRAYLEDVKIKTKEYVQMILETEQSVLNAGEDISIKELRCPKCGKPLHKTKSGVGCTGYEKEGNGCDFFIANPFAGKTLSNRQIALLVINKKTPIIRGFKSKKDTKFDAMLVLNHQYEIKFEFQKSETDLACPLCGKPLKRNKAGMGCSGWKEGCKFMIFNPYCGKRLSDNQIEQLIKRGHTGEIKGFKKKSGNGTFSAILYLDDSDQYKVKMKFE</sequence>
<protein>
    <recommendedName>
        <fullName evidence="3">DNA topoisomerase</fullName>
        <ecNumber evidence="3">5.6.2.1</ecNumber>
    </recommendedName>
    <alternativeName>
        <fullName evidence="10">Omega-protein</fullName>
    </alternativeName>
    <alternativeName>
        <fullName evidence="9">Relaxing enzyme</fullName>
    </alternativeName>
    <alternativeName>
        <fullName evidence="7">Swivelase</fullName>
    </alternativeName>
    <alternativeName>
        <fullName evidence="8">Untwisting enzyme</fullName>
    </alternativeName>
</protein>
<dbReference type="InterPro" id="IPR013824">
    <property type="entry name" value="Topo_IA_cen_sub1"/>
</dbReference>
<dbReference type="SMART" id="SM00436">
    <property type="entry name" value="TOP1Bc"/>
    <property type="match status" value="1"/>
</dbReference>
<accession>A0AAC9W4D3</accession>
<evidence type="ECO:0000313" key="13">
    <source>
        <dbReference type="EMBL" id="ARD67032.1"/>
    </source>
</evidence>
<dbReference type="GO" id="GO:0006281">
    <property type="term" value="P:DNA repair"/>
    <property type="evidence" value="ECO:0007669"/>
    <property type="project" value="TreeGrafter"/>
</dbReference>
<dbReference type="Pfam" id="PF01751">
    <property type="entry name" value="Toprim"/>
    <property type="match status" value="1"/>
</dbReference>
<dbReference type="InterPro" id="IPR000380">
    <property type="entry name" value="Topo_IA"/>
</dbReference>
<keyword evidence="6" id="KW-0413">Isomerase</keyword>
<dbReference type="Pfam" id="PF13342">
    <property type="entry name" value="Toprim_Crpt"/>
    <property type="match status" value="2"/>
</dbReference>
<feature type="domain" description="Topo IA-type catalytic" evidence="12">
    <location>
        <begin position="153"/>
        <end position="599"/>
    </location>
</feature>
<dbReference type="Proteomes" id="UP000192391">
    <property type="component" value="Chromosome"/>
</dbReference>
<dbReference type="RefSeq" id="WP_052237239.1">
    <property type="nucleotide sequence ID" value="NZ_CP019962.1"/>
</dbReference>
<dbReference type="Gene3D" id="3.40.50.140">
    <property type="match status" value="1"/>
</dbReference>
<evidence type="ECO:0000256" key="5">
    <source>
        <dbReference type="ARBA" id="ARBA00023125"/>
    </source>
</evidence>
<evidence type="ECO:0000256" key="6">
    <source>
        <dbReference type="ARBA" id="ARBA00023235"/>
    </source>
</evidence>
<dbReference type="InterPro" id="IPR023405">
    <property type="entry name" value="Topo_IA_core_domain"/>
</dbReference>
<dbReference type="SMART" id="SM00437">
    <property type="entry name" value="TOP1Ac"/>
    <property type="match status" value="1"/>
</dbReference>
<dbReference type="InterPro" id="IPR013825">
    <property type="entry name" value="Topo_IA_cen_sub2"/>
</dbReference>
<evidence type="ECO:0000256" key="10">
    <source>
        <dbReference type="ARBA" id="ARBA00032877"/>
    </source>
</evidence>
<dbReference type="InterPro" id="IPR013826">
    <property type="entry name" value="Topo_IA_cen_sub3"/>
</dbReference>
<dbReference type="Pfam" id="PF01131">
    <property type="entry name" value="Topoisom_bac"/>
    <property type="match status" value="1"/>
</dbReference>
<organism evidence="13 14">
    <name type="scientific">Eubacterium limosum</name>
    <dbReference type="NCBI Taxonomy" id="1736"/>
    <lineage>
        <taxon>Bacteria</taxon>
        <taxon>Bacillati</taxon>
        <taxon>Bacillota</taxon>
        <taxon>Clostridia</taxon>
        <taxon>Eubacteriales</taxon>
        <taxon>Eubacteriaceae</taxon>
        <taxon>Eubacterium</taxon>
    </lineage>
</organism>
<keyword evidence="4" id="KW-0799">Topoisomerase</keyword>
<dbReference type="GO" id="GO:0006265">
    <property type="term" value="P:DNA topological change"/>
    <property type="evidence" value="ECO:0007669"/>
    <property type="project" value="InterPro"/>
</dbReference>
<feature type="domain" description="Toprim" evidence="11">
    <location>
        <begin position="2"/>
        <end position="133"/>
    </location>
</feature>
<dbReference type="InterPro" id="IPR034144">
    <property type="entry name" value="TOPRIM_TopoIII"/>
</dbReference>
<gene>
    <name evidence="13" type="ORF">B2M23_16490</name>
</gene>
<dbReference type="PRINTS" id="PR00417">
    <property type="entry name" value="PRTPISMRASEI"/>
</dbReference>
<dbReference type="InterPro" id="IPR006171">
    <property type="entry name" value="TOPRIM_dom"/>
</dbReference>